<accession>A0A914M795</accession>
<evidence type="ECO:0000256" key="1">
    <source>
        <dbReference type="SAM" id="MobiDB-lite"/>
    </source>
</evidence>
<dbReference type="Proteomes" id="UP000887563">
    <property type="component" value="Unplaced"/>
</dbReference>
<organism evidence="2 3">
    <name type="scientific">Meloidogyne incognita</name>
    <name type="common">Southern root-knot nematode worm</name>
    <name type="synonym">Oxyuris incognita</name>
    <dbReference type="NCBI Taxonomy" id="6306"/>
    <lineage>
        <taxon>Eukaryota</taxon>
        <taxon>Metazoa</taxon>
        <taxon>Ecdysozoa</taxon>
        <taxon>Nematoda</taxon>
        <taxon>Chromadorea</taxon>
        <taxon>Rhabditida</taxon>
        <taxon>Tylenchina</taxon>
        <taxon>Tylenchomorpha</taxon>
        <taxon>Tylenchoidea</taxon>
        <taxon>Meloidogynidae</taxon>
        <taxon>Meloidogyninae</taxon>
        <taxon>Meloidogyne</taxon>
        <taxon>Meloidogyne incognita group</taxon>
    </lineage>
</organism>
<feature type="compositionally biased region" description="Low complexity" evidence="1">
    <location>
        <begin position="78"/>
        <end position="106"/>
    </location>
</feature>
<dbReference type="WBParaSite" id="Minc3s01287g22494">
    <property type="protein sequence ID" value="Minc3s01287g22494"/>
    <property type="gene ID" value="Minc3s01287g22494"/>
</dbReference>
<sequence length="116" mass="12961">MSLLEQIRCVFPPMFITQNIIHLDFISIYGKTIIICNHCWITLIEKHSLNFEWLPLSEQYHDEQNGQACLYASTNSKAPKSISKAGSSSSASVSAKNINSSSSDIESLSKEGIYLF</sequence>
<keyword evidence="2" id="KW-1185">Reference proteome</keyword>
<protein>
    <submittedName>
        <fullName evidence="3">Uncharacterized protein</fullName>
    </submittedName>
</protein>
<feature type="region of interest" description="Disordered" evidence="1">
    <location>
        <begin position="78"/>
        <end position="108"/>
    </location>
</feature>
<dbReference type="AlphaFoldDB" id="A0A914M795"/>
<reference evidence="3" key="1">
    <citation type="submission" date="2022-11" db="UniProtKB">
        <authorList>
            <consortium name="WormBaseParasite"/>
        </authorList>
    </citation>
    <scope>IDENTIFICATION</scope>
</reference>
<proteinExistence type="predicted"/>
<evidence type="ECO:0000313" key="3">
    <source>
        <dbReference type="WBParaSite" id="Minc3s01287g22494"/>
    </source>
</evidence>
<name>A0A914M795_MELIC</name>
<evidence type="ECO:0000313" key="2">
    <source>
        <dbReference type="Proteomes" id="UP000887563"/>
    </source>
</evidence>